<dbReference type="Proteomes" id="UP000823616">
    <property type="component" value="Unassembled WGS sequence"/>
</dbReference>
<reference evidence="2" key="1">
    <citation type="submission" date="2020-10" db="EMBL/GenBank/DDBJ databases">
        <authorList>
            <person name="Gilroy R."/>
        </authorList>
    </citation>
    <scope>NUCLEOTIDE SEQUENCE</scope>
    <source>
        <strain evidence="2">B3-4054</strain>
    </source>
</reference>
<dbReference type="GO" id="GO:0016740">
    <property type="term" value="F:transferase activity"/>
    <property type="evidence" value="ECO:0007669"/>
    <property type="project" value="UniProtKB-KW"/>
</dbReference>
<proteinExistence type="predicted"/>
<accession>A0A9D9EQ43</accession>
<evidence type="ECO:0000313" key="2">
    <source>
        <dbReference type="EMBL" id="MBO8450650.1"/>
    </source>
</evidence>
<feature type="domain" description="Polysaccharide pyruvyl transferase" evidence="1">
    <location>
        <begin position="3"/>
        <end position="222"/>
    </location>
</feature>
<feature type="non-terminal residue" evidence="2">
    <location>
        <position position="1"/>
    </location>
</feature>
<protein>
    <submittedName>
        <fullName evidence="2">Polysaccharide pyruvyl transferase family protein</fullName>
    </submittedName>
</protein>
<sequence>DNWKAYLRLFLKFFIRKFFFRKNIVYGVDICKVSAPLSKRIWKLIGLFSDAIVVRNKHTVSILNDAGLANKLYSGTDITFGMETPAEKSLRESQCHAGMIPLLSDLNIKLPYIVVVLAKPWTDDETENEPYRSRYIKLCAQMIQLCNRIIEDGFLPVFLPFFHENDRDFIRQVVSGLHGQYRVCEENELPVEEKRLLFARAEACLSMRFHGIAFSLYYGIPCEAVCYAPKSLEMMNEAGLGNYCVQFGIRKDSCFFQEFDIDNDSLMRIYDDLLKDGIKEKFKAASEYYKELAGNGEKLLLDVLCK</sequence>
<dbReference type="Pfam" id="PF04230">
    <property type="entry name" value="PS_pyruv_trans"/>
    <property type="match status" value="1"/>
</dbReference>
<evidence type="ECO:0000259" key="1">
    <source>
        <dbReference type="Pfam" id="PF04230"/>
    </source>
</evidence>
<gene>
    <name evidence="2" type="ORF">IAA96_06040</name>
</gene>
<comment type="caution">
    <text evidence="2">The sequence shown here is derived from an EMBL/GenBank/DDBJ whole genome shotgun (WGS) entry which is preliminary data.</text>
</comment>
<dbReference type="AlphaFoldDB" id="A0A9D9EQ43"/>
<organism evidence="2 3">
    <name type="scientific">Candidatus Avitreponema avistercoris</name>
    <dbReference type="NCBI Taxonomy" id="2840705"/>
    <lineage>
        <taxon>Bacteria</taxon>
        <taxon>Pseudomonadati</taxon>
        <taxon>Spirochaetota</taxon>
        <taxon>Spirochaetia</taxon>
        <taxon>Spirochaetales</taxon>
        <taxon>Candidatus Avitreponema</taxon>
    </lineage>
</organism>
<reference evidence="2" key="2">
    <citation type="journal article" date="2021" name="PeerJ">
        <title>Extensive microbial diversity within the chicken gut microbiome revealed by metagenomics and culture.</title>
        <authorList>
            <person name="Gilroy R."/>
            <person name="Ravi A."/>
            <person name="Getino M."/>
            <person name="Pursley I."/>
            <person name="Horton D.L."/>
            <person name="Alikhan N.F."/>
            <person name="Baker D."/>
            <person name="Gharbi K."/>
            <person name="Hall N."/>
            <person name="Watson M."/>
            <person name="Adriaenssens E.M."/>
            <person name="Foster-Nyarko E."/>
            <person name="Jarju S."/>
            <person name="Secka A."/>
            <person name="Antonio M."/>
            <person name="Oren A."/>
            <person name="Chaudhuri R.R."/>
            <person name="La Ragione R."/>
            <person name="Hildebrand F."/>
            <person name="Pallen M.J."/>
        </authorList>
    </citation>
    <scope>NUCLEOTIDE SEQUENCE</scope>
    <source>
        <strain evidence="2">B3-4054</strain>
    </source>
</reference>
<dbReference type="EMBL" id="JADIMS010000109">
    <property type="protein sequence ID" value="MBO8450650.1"/>
    <property type="molecule type" value="Genomic_DNA"/>
</dbReference>
<evidence type="ECO:0000313" key="3">
    <source>
        <dbReference type="Proteomes" id="UP000823616"/>
    </source>
</evidence>
<dbReference type="PANTHER" id="PTHR36836">
    <property type="entry name" value="COLANIC ACID BIOSYNTHESIS PROTEIN WCAK"/>
    <property type="match status" value="1"/>
</dbReference>
<keyword evidence="2" id="KW-0808">Transferase</keyword>
<name>A0A9D9EQ43_9SPIR</name>
<dbReference type="PANTHER" id="PTHR36836:SF1">
    <property type="entry name" value="COLANIC ACID BIOSYNTHESIS PROTEIN WCAK"/>
    <property type="match status" value="1"/>
</dbReference>
<dbReference type="InterPro" id="IPR007345">
    <property type="entry name" value="Polysacch_pyruvyl_Trfase"/>
</dbReference>